<evidence type="ECO:0000256" key="3">
    <source>
        <dbReference type="ARBA" id="ARBA00022691"/>
    </source>
</evidence>
<dbReference type="InterPro" id="IPR012263">
    <property type="entry name" value="M_m6A_EcoRV"/>
</dbReference>
<dbReference type="AlphaFoldDB" id="A0A847UL69"/>
<dbReference type="PANTHER" id="PTHR30481">
    <property type="entry name" value="DNA ADENINE METHYLASE"/>
    <property type="match status" value="1"/>
</dbReference>
<reference evidence="5" key="1">
    <citation type="submission" date="2019-12" db="EMBL/GenBank/DDBJ databases">
        <title>Whole genome sequencing of Haloarcula argentinensis strain pws5.</title>
        <authorList>
            <person name="Verma D.K."/>
            <person name="Gopal K."/>
            <person name="Prasad E.S."/>
        </authorList>
    </citation>
    <scope>NUCLEOTIDE SEQUENCE</scope>
    <source>
        <strain evidence="5">Pws5</strain>
    </source>
</reference>
<dbReference type="RefSeq" id="WP_170097838.1">
    <property type="nucleotide sequence ID" value="NZ_WOWA01000009.1"/>
</dbReference>
<dbReference type="InterPro" id="IPR012327">
    <property type="entry name" value="MeTrfase_D12"/>
</dbReference>
<name>A0A847UL69_HALAR</name>
<feature type="region of interest" description="Disordered" evidence="4">
    <location>
        <begin position="125"/>
        <end position="146"/>
    </location>
</feature>
<keyword evidence="2" id="KW-0808">Transferase</keyword>
<evidence type="ECO:0000313" key="5">
    <source>
        <dbReference type="EMBL" id="NLV14409.1"/>
    </source>
</evidence>
<dbReference type="GO" id="GO:0009007">
    <property type="term" value="F:site-specific DNA-methyltransferase (adenine-specific) activity"/>
    <property type="evidence" value="ECO:0007669"/>
    <property type="project" value="UniProtKB-EC"/>
</dbReference>
<dbReference type="SUPFAM" id="SSF53335">
    <property type="entry name" value="S-adenosyl-L-methionine-dependent methyltransferases"/>
    <property type="match status" value="1"/>
</dbReference>
<dbReference type="PRINTS" id="PR00505">
    <property type="entry name" value="D12N6MTFRASE"/>
</dbReference>
<dbReference type="Proteomes" id="UP000641625">
    <property type="component" value="Unassembled WGS sequence"/>
</dbReference>
<sequence>MVMSAFPYIGGKTRLADWVIEHLPRHTTYVEPFGGSGAVLLNKPRSKVEVFNDLDDDVVTFFKVARERREELAEWCRYTPFSEQRHDEWADQFFAGERPDDNVEHAGRWLFLRYSQYAGKVSRKSGFKREAPDDEKGSRNARNWTNAPERIEQVAERFRGVSIVSEDALSVVERYDSPETAFYLDPPYWEKEDLYRMSADHARLERSLREIDGYAIVSYTEIPPGLYEDWTVVEQTVTHSAAGNGKTADERLLMNFDPDEFPQFSSGQQATLGFDDRSLCAATDRPE</sequence>
<dbReference type="InterPro" id="IPR029063">
    <property type="entry name" value="SAM-dependent_MTases_sf"/>
</dbReference>
<accession>A0A847UL69</accession>
<evidence type="ECO:0000256" key="2">
    <source>
        <dbReference type="ARBA" id="ARBA00022679"/>
    </source>
</evidence>
<dbReference type="EMBL" id="WOWA01000009">
    <property type="protein sequence ID" value="NLV14409.1"/>
    <property type="molecule type" value="Genomic_DNA"/>
</dbReference>
<organism evidence="5 6">
    <name type="scientific">Haloarcula argentinensis</name>
    <dbReference type="NCBI Taxonomy" id="43776"/>
    <lineage>
        <taxon>Archaea</taxon>
        <taxon>Methanobacteriati</taxon>
        <taxon>Methanobacteriota</taxon>
        <taxon>Stenosarchaea group</taxon>
        <taxon>Halobacteria</taxon>
        <taxon>Halobacteriales</taxon>
        <taxon>Haloarculaceae</taxon>
        <taxon>Haloarcula</taxon>
    </lineage>
</organism>
<proteinExistence type="predicted"/>
<dbReference type="GO" id="GO:1904047">
    <property type="term" value="F:S-adenosyl-L-methionine binding"/>
    <property type="evidence" value="ECO:0007669"/>
    <property type="project" value="TreeGrafter"/>
</dbReference>
<dbReference type="PIRSF" id="PIRSF000398">
    <property type="entry name" value="M_m6A_EcoRV"/>
    <property type="match status" value="1"/>
</dbReference>
<dbReference type="GO" id="GO:0032259">
    <property type="term" value="P:methylation"/>
    <property type="evidence" value="ECO:0007669"/>
    <property type="project" value="UniProtKB-KW"/>
</dbReference>
<evidence type="ECO:0000313" key="6">
    <source>
        <dbReference type="Proteomes" id="UP000641625"/>
    </source>
</evidence>
<evidence type="ECO:0000256" key="4">
    <source>
        <dbReference type="SAM" id="MobiDB-lite"/>
    </source>
</evidence>
<evidence type="ECO:0000256" key="1">
    <source>
        <dbReference type="ARBA" id="ARBA00022603"/>
    </source>
</evidence>
<dbReference type="Gene3D" id="3.40.50.150">
    <property type="entry name" value="Vaccinia Virus protein VP39"/>
    <property type="match status" value="2"/>
</dbReference>
<protein>
    <submittedName>
        <fullName evidence="5">DNA adenine methylase</fullName>
    </submittedName>
</protein>
<comment type="caution">
    <text evidence="5">The sequence shown here is derived from an EMBL/GenBank/DDBJ whole genome shotgun (WGS) entry which is preliminary data.</text>
</comment>
<gene>
    <name evidence="5" type="ORF">GOC77_14185</name>
</gene>
<dbReference type="GO" id="GO:0009307">
    <property type="term" value="P:DNA restriction-modification system"/>
    <property type="evidence" value="ECO:0007669"/>
    <property type="project" value="InterPro"/>
</dbReference>
<dbReference type="Pfam" id="PF02086">
    <property type="entry name" value="MethyltransfD12"/>
    <property type="match status" value="1"/>
</dbReference>
<keyword evidence="3" id="KW-0949">S-adenosyl-L-methionine</keyword>
<dbReference type="GO" id="GO:0043565">
    <property type="term" value="F:sequence-specific DNA binding"/>
    <property type="evidence" value="ECO:0007669"/>
    <property type="project" value="TreeGrafter"/>
</dbReference>
<dbReference type="GO" id="GO:0006298">
    <property type="term" value="P:mismatch repair"/>
    <property type="evidence" value="ECO:0007669"/>
    <property type="project" value="TreeGrafter"/>
</dbReference>
<keyword evidence="1 5" id="KW-0489">Methyltransferase</keyword>
<feature type="compositionally biased region" description="Basic and acidic residues" evidence="4">
    <location>
        <begin position="127"/>
        <end position="138"/>
    </location>
</feature>